<dbReference type="FunFam" id="1.10.150.20:FF:000003">
    <property type="entry name" value="DNA polymerase I"/>
    <property type="match status" value="1"/>
</dbReference>
<dbReference type="Pfam" id="PF01367">
    <property type="entry name" value="5_3_exonuc"/>
    <property type="match status" value="1"/>
</dbReference>
<evidence type="ECO:0000256" key="3">
    <source>
        <dbReference type="ARBA" id="ARBA00020311"/>
    </source>
</evidence>
<dbReference type="InterPro" id="IPR029060">
    <property type="entry name" value="PIN-like_dom_sf"/>
</dbReference>
<dbReference type="PROSITE" id="PS00447">
    <property type="entry name" value="DNA_POLYMERASE_A"/>
    <property type="match status" value="1"/>
</dbReference>
<dbReference type="Gene3D" id="1.20.1060.10">
    <property type="entry name" value="Taq DNA Polymerase, Chain T, domain 4"/>
    <property type="match status" value="1"/>
</dbReference>
<dbReference type="Gene3D" id="1.10.150.20">
    <property type="entry name" value="5' to 3' exonuclease, C-terminal subdomain"/>
    <property type="match status" value="2"/>
</dbReference>
<dbReference type="InterPro" id="IPR008918">
    <property type="entry name" value="HhH2"/>
</dbReference>
<evidence type="ECO:0000313" key="20">
    <source>
        <dbReference type="Proteomes" id="UP000198943"/>
    </source>
</evidence>
<name>A0A1G6I1A7_9FIRM</name>
<dbReference type="InterPro" id="IPR002298">
    <property type="entry name" value="DNA_polymerase_A"/>
</dbReference>
<dbReference type="RefSeq" id="WP_093729101.1">
    <property type="nucleotide sequence ID" value="NZ_FMYW01000001.1"/>
</dbReference>
<dbReference type="GO" id="GO:0006261">
    <property type="term" value="P:DNA-templated DNA replication"/>
    <property type="evidence" value="ECO:0007669"/>
    <property type="project" value="UniProtKB-UniRule"/>
</dbReference>
<evidence type="ECO:0000256" key="11">
    <source>
        <dbReference type="ARBA" id="ARBA00022932"/>
    </source>
</evidence>
<dbReference type="SUPFAM" id="SSF47807">
    <property type="entry name" value="5' to 3' exonuclease, C-terminal subdomain"/>
    <property type="match status" value="1"/>
</dbReference>
<dbReference type="FunFam" id="1.10.150.20:FF:000002">
    <property type="entry name" value="DNA polymerase I"/>
    <property type="match status" value="1"/>
</dbReference>
<keyword evidence="10 16" id="KW-0269">Exonuclease</keyword>
<reference evidence="20" key="1">
    <citation type="submission" date="2016-10" db="EMBL/GenBank/DDBJ databases">
        <authorList>
            <person name="Varghese N."/>
            <person name="Submissions S."/>
        </authorList>
    </citation>
    <scope>NUCLEOTIDE SEQUENCE [LARGE SCALE GENOMIC DNA]</scope>
    <source>
        <strain evidence="20">DSM 11005</strain>
    </source>
</reference>
<evidence type="ECO:0000256" key="14">
    <source>
        <dbReference type="ARBA" id="ARBA00049244"/>
    </source>
</evidence>
<comment type="subunit">
    <text evidence="16">Single-chain monomer with multiple functions.</text>
</comment>
<feature type="domain" description="5'-3' exonuclease" evidence="17">
    <location>
        <begin position="3"/>
        <end position="263"/>
    </location>
</feature>
<dbReference type="Proteomes" id="UP000198943">
    <property type="component" value="Unassembled WGS sequence"/>
</dbReference>
<dbReference type="OrthoDB" id="9806424at2"/>
<dbReference type="Pfam" id="PF00476">
    <property type="entry name" value="DNA_pol_A"/>
    <property type="match status" value="1"/>
</dbReference>
<organism evidence="19 20">
    <name type="scientific">Succiniclasticum ruminis</name>
    <dbReference type="NCBI Taxonomy" id="40841"/>
    <lineage>
        <taxon>Bacteria</taxon>
        <taxon>Bacillati</taxon>
        <taxon>Bacillota</taxon>
        <taxon>Negativicutes</taxon>
        <taxon>Acidaminococcales</taxon>
        <taxon>Acidaminococcaceae</taxon>
        <taxon>Succiniclasticum</taxon>
    </lineage>
</organism>
<dbReference type="InterPro" id="IPR020045">
    <property type="entry name" value="DNA_polI_H3TH"/>
</dbReference>
<evidence type="ECO:0000256" key="13">
    <source>
        <dbReference type="ARBA" id="ARBA00023204"/>
    </source>
</evidence>
<evidence type="ECO:0000256" key="7">
    <source>
        <dbReference type="ARBA" id="ARBA00022722"/>
    </source>
</evidence>
<keyword evidence="4 16" id="KW-0808">Transferase</keyword>
<dbReference type="InterPro" id="IPR018320">
    <property type="entry name" value="DNA_polymerase_1"/>
</dbReference>
<dbReference type="InterPro" id="IPR043502">
    <property type="entry name" value="DNA/RNA_pol_sf"/>
</dbReference>
<sequence length="925" mass="102446">MADKFLVIDGSSLIHRAFFALPPLTTRKGQHTGAVYGFLRMFHKLLQDVKPRWVAAAFDKSRKTFRTKLYADYKGQRKPTPPELKEQFPLCMEVLQSMGIPALELDDYEADDIIGTFAKKADPSVEVYIVTGDRDELQLIDDRTRVMYTKKGISDIKLYDKAAFAEDYEGLVPLQLIDLKGLMGDTSDNIPGVPGVGPKTALKLIEEYGSVENVLEHVDEVKGKSLKEKLAGNKEQALLSKELATIYTEVPGLDLQLDSYALKPLEEKARQLLADLEFRGFFNQFGQIMGVAEGVDMPSAAAARGNVSSSDSSVAKNENTQKGAAEGNLFAAAASGNGAENQSADINRVSAAADDGMGSLFGTVVAAAEVKEIGFAVQWQEAAASMDPFQMVWFMTETAGEIPDLQFTSARVLCGEQEYLLSGPEALAAFTQWLGKAPNPKGTAGSKEVFRTCFCQHVEPVNIIEDITLAAYLDDPGRSGYALTDLAWHYLGQDRTPDCHTLVRVAEVVQQALQDKELTNLYKEMELPLARVLAKLELAGVSVDETKLDTMSREMAKKILGLEELAREQAGDPGFNPNSPKQLGVVLFEKLGLPVIKKTKTGYSTDVKVLEELRDKHPLVETILQYRVLAKLQSTYLEGLKPLINRTTGRIHTHFQQTVTVTGRLSSTDPNLQNIPTRTDIGREIRALFVPAAGYDWLMSCDYSQIELRILAHVAQDPLMLESFRENQDVHARTASEVFGMPLDQVSHEMRRRAKAVNFGIVYGISDFGLAVQLSCSRQEAGEFIKNYLERYQGVKEYMERMKALARSQGYVSTLLGRRRYLPDINNRNFNLRSFAERTAINTPIQGTAADIMKLAMLRVDAALQQSGLSSRVLLQVHDELVLEVKEAEREATAALVQTEMQNAFKLDVPLLADVNYGKDWASAK</sequence>
<evidence type="ECO:0000256" key="1">
    <source>
        <dbReference type="ARBA" id="ARBA00007705"/>
    </source>
</evidence>
<dbReference type="SMART" id="SM00482">
    <property type="entry name" value="POLAc"/>
    <property type="match status" value="1"/>
</dbReference>
<dbReference type="CDD" id="cd09859">
    <property type="entry name" value="PIN_53EXO"/>
    <property type="match status" value="1"/>
</dbReference>
<comment type="catalytic activity">
    <reaction evidence="14 16">
        <text>DNA(n) + a 2'-deoxyribonucleoside 5'-triphosphate = DNA(n+1) + diphosphate</text>
        <dbReference type="Rhea" id="RHEA:22508"/>
        <dbReference type="Rhea" id="RHEA-COMP:17339"/>
        <dbReference type="Rhea" id="RHEA-COMP:17340"/>
        <dbReference type="ChEBI" id="CHEBI:33019"/>
        <dbReference type="ChEBI" id="CHEBI:61560"/>
        <dbReference type="ChEBI" id="CHEBI:173112"/>
        <dbReference type="EC" id="2.7.7.7"/>
    </reaction>
</comment>
<evidence type="ECO:0000313" key="19">
    <source>
        <dbReference type="EMBL" id="SDB99526.1"/>
    </source>
</evidence>
<dbReference type="Gene3D" id="3.30.70.370">
    <property type="match status" value="1"/>
</dbReference>
<dbReference type="NCBIfam" id="NF004397">
    <property type="entry name" value="PRK05755.1"/>
    <property type="match status" value="1"/>
</dbReference>
<accession>A0A1G6I1A7</accession>
<dbReference type="PRINTS" id="PR00868">
    <property type="entry name" value="DNAPOLI"/>
</dbReference>
<dbReference type="PANTHER" id="PTHR10133">
    <property type="entry name" value="DNA POLYMERASE I"/>
    <property type="match status" value="1"/>
</dbReference>
<dbReference type="SUPFAM" id="SSF56672">
    <property type="entry name" value="DNA/RNA polymerases"/>
    <property type="match status" value="1"/>
</dbReference>
<keyword evidence="20" id="KW-1185">Reference proteome</keyword>
<dbReference type="Pfam" id="PF02739">
    <property type="entry name" value="5_3_exonuc_N"/>
    <property type="match status" value="1"/>
</dbReference>
<feature type="domain" description="DNA-directed DNA polymerase family A palm" evidence="18">
    <location>
        <begin position="682"/>
        <end position="889"/>
    </location>
</feature>
<dbReference type="FunFam" id="1.20.1060.10:FF:000001">
    <property type="entry name" value="DNA polymerase I"/>
    <property type="match status" value="1"/>
</dbReference>
<dbReference type="PANTHER" id="PTHR10133:SF27">
    <property type="entry name" value="DNA POLYMERASE NU"/>
    <property type="match status" value="1"/>
</dbReference>
<dbReference type="CDD" id="cd08637">
    <property type="entry name" value="DNA_pol_A_pol_I_C"/>
    <property type="match status" value="1"/>
</dbReference>
<evidence type="ECO:0000256" key="10">
    <source>
        <dbReference type="ARBA" id="ARBA00022839"/>
    </source>
</evidence>
<dbReference type="Gene3D" id="3.40.50.1010">
    <property type="entry name" value="5'-nuclease"/>
    <property type="match status" value="1"/>
</dbReference>
<dbReference type="GO" id="GO:0003887">
    <property type="term" value="F:DNA-directed DNA polymerase activity"/>
    <property type="evidence" value="ECO:0007669"/>
    <property type="project" value="UniProtKB-UniRule"/>
</dbReference>
<proteinExistence type="inferred from homology"/>
<dbReference type="SUPFAM" id="SSF53098">
    <property type="entry name" value="Ribonuclease H-like"/>
    <property type="match status" value="1"/>
</dbReference>
<evidence type="ECO:0000256" key="4">
    <source>
        <dbReference type="ARBA" id="ARBA00022679"/>
    </source>
</evidence>
<dbReference type="GO" id="GO:0008409">
    <property type="term" value="F:5'-3' exonuclease activity"/>
    <property type="evidence" value="ECO:0007669"/>
    <property type="project" value="UniProtKB-UniRule"/>
</dbReference>
<dbReference type="CDD" id="cd06140">
    <property type="entry name" value="DNA_polA_I_Bacillus_like_exo"/>
    <property type="match status" value="1"/>
</dbReference>
<dbReference type="SUPFAM" id="SSF88723">
    <property type="entry name" value="PIN domain-like"/>
    <property type="match status" value="1"/>
</dbReference>
<evidence type="ECO:0000256" key="9">
    <source>
        <dbReference type="ARBA" id="ARBA00022801"/>
    </source>
</evidence>
<dbReference type="InterPro" id="IPR012337">
    <property type="entry name" value="RNaseH-like_sf"/>
</dbReference>
<dbReference type="CDD" id="cd09898">
    <property type="entry name" value="H3TH_53EXO"/>
    <property type="match status" value="1"/>
</dbReference>
<keyword evidence="12 16" id="KW-0238">DNA-binding</keyword>
<protein>
    <recommendedName>
        <fullName evidence="3 15">DNA polymerase I</fullName>
        <ecNumber evidence="2 15">2.7.7.7</ecNumber>
    </recommendedName>
</protein>
<dbReference type="InterPro" id="IPR019760">
    <property type="entry name" value="DNA-dir_DNA_pol_A_CS"/>
</dbReference>
<keyword evidence="9 16" id="KW-0378">Hydrolase</keyword>
<dbReference type="InterPro" id="IPR036279">
    <property type="entry name" value="5-3_exonuclease_C_sf"/>
</dbReference>
<evidence type="ECO:0000256" key="6">
    <source>
        <dbReference type="ARBA" id="ARBA00022705"/>
    </source>
</evidence>
<comment type="function">
    <text evidence="16">In addition to polymerase activity, this DNA polymerase exhibits 5'-3' exonuclease activity.</text>
</comment>
<dbReference type="SMART" id="SM00279">
    <property type="entry name" value="HhH2"/>
    <property type="match status" value="1"/>
</dbReference>
<evidence type="ECO:0000259" key="17">
    <source>
        <dbReference type="SMART" id="SM00475"/>
    </source>
</evidence>
<evidence type="ECO:0000256" key="15">
    <source>
        <dbReference type="NCBIfam" id="TIGR00593"/>
    </source>
</evidence>
<dbReference type="InterPro" id="IPR020046">
    <property type="entry name" value="5-3_exonucl_a-hlix_arch_N"/>
</dbReference>
<dbReference type="NCBIfam" id="TIGR00593">
    <property type="entry name" value="pola"/>
    <property type="match status" value="1"/>
</dbReference>
<keyword evidence="7" id="KW-0540">Nuclease</keyword>
<keyword evidence="5 16" id="KW-0548">Nucleotidyltransferase</keyword>
<dbReference type="GO" id="GO:0003677">
    <property type="term" value="F:DNA binding"/>
    <property type="evidence" value="ECO:0007669"/>
    <property type="project" value="UniProtKB-UniRule"/>
</dbReference>
<dbReference type="InterPro" id="IPR036397">
    <property type="entry name" value="RNaseH_sf"/>
</dbReference>
<keyword evidence="11 16" id="KW-0239">DNA-directed DNA polymerase</keyword>
<dbReference type="EC" id="2.7.7.7" evidence="2 15"/>
<dbReference type="GO" id="GO:0006302">
    <property type="term" value="P:double-strand break repair"/>
    <property type="evidence" value="ECO:0007669"/>
    <property type="project" value="TreeGrafter"/>
</dbReference>
<comment type="similarity">
    <text evidence="1 16">Belongs to the DNA polymerase type-A family.</text>
</comment>
<evidence type="ECO:0000256" key="5">
    <source>
        <dbReference type="ARBA" id="ARBA00022695"/>
    </source>
</evidence>
<gene>
    <name evidence="16" type="primary">polA</name>
    <name evidence="19" type="ORF">SAMN04487864_101347</name>
</gene>
<dbReference type="FunFam" id="3.40.50.1010:FF:000001">
    <property type="entry name" value="DNA polymerase I"/>
    <property type="match status" value="1"/>
</dbReference>
<dbReference type="InterPro" id="IPR001098">
    <property type="entry name" value="DNA-dir_DNA_pol_A_palm_dom"/>
</dbReference>
<evidence type="ECO:0000256" key="8">
    <source>
        <dbReference type="ARBA" id="ARBA00022763"/>
    </source>
</evidence>
<evidence type="ECO:0000256" key="16">
    <source>
        <dbReference type="RuleBase" id="RU004460"/>
    </source>
</evidence>
<keyword evidence="8 16" id="KW-0227">DNA damage</keyword>
<dbReference type="Gene3D" id="3.30.420.10">
    <property type="entry name" value="Ribonuclease H-like superfamily/Ribonuclease H"/>
    <property type="match status" value="1"/>
</dbReference>
<evidence type="ECO:0000259" key="18">
    <source>
        <dbReference type="SMART" id="SM00482"/>
    </source>
</evidence>
<dbReference type="AlphaFoldDB" id="A0A1G6I1A7"/>
<keyword evidence="13 16" id="KW-0234">DNA repair</keyword>
<dbReference type="InterPro" id="IPR002421">
    <property type="entry name" value="5-3_exonuclease"/>
</dbReference>
<evidence type="ECO:0000256" key="12">
    <source>
        <dbReference type="ARBA" id="ARBA00023125"/>
    </source>
</evidence>
<dbReference type="SMART" id="SM00475">
    <property type="entry name" value="53EXOc"/>
    <property type="match status" value="1"/>
</dbReference>
<evidence type="ECO:0000256" key="2">
    <source>
        <dbReference type="ARBA" id="ARBA00012417"/>
    </source>
</evidence>
<keyword evidence="6 16" id="KW-0235">DNA replication</keyword>
<dbReference type="EMBL" id="FMYW01000001">
    <property type="protein sequence ID" value="SDB99526.1"/>
    <property type="molecule type" value="Genomic_DNA"/>
</dbReference>